<dbReference type="RefSeq" id="WP_111160079.1">
    <property type="nucleotide sequence ID" value="NZ_PCDP01000030.1"/>
</dbReference>
<evidence type="ECO:0000259" key="4">
    <source>
        <dbReference type="PROSITE" id="PS01124"/>
    </source>
</evidence>
<keyword evidence="1" id="KW-0805">Transcription regulation</keyword>
<name>A0A2W4EXN9_9HYPH</name>
<dbReference type="GO" id="GO:0043565">
    <property type="term" value="F:sequence-specific DNA binding"/>
    <property type="evidence" value="ECO:0007669"/>
    <property type="project" value="InterPro"/>
</dbReference>
<proteinExistence type="predicted"/>
<gene>
    <name evidence="5" type="ORF">CPY51_09880</name>
</gene>
<dbReference type="InterPro" id="IPR009057">
    <property type="entry name" value="Homeodomain-like_sf"/>
</dbReference>
<evidence type="ECO:0000256" key="3">
    <source>
        <dbReference type="ARBA" id="ARBA00023163"/>
    </source>
</evidence>
<reference evidence="5 6" key="1">
    <citation type="journal article" date="2018" name="Sci. Rep.">
        <title>Rhizobium tumorigenes sp. nov., a novel plant tumorigenic bacterium isolated from cane gall tumors on thornless blackberry.</title>
        <authorList>
            <person name="Kuzmanovi N."/>
            <person name="Smalla K."/>
            <person name="Gronow S."/>
            <person name="PuBawska J."/>
        </authorList>
    </citation>
    <scope>NUCLEOTIDE SEQUENCE [LARGE SCALE GENOMIC DNA]</scope>
    <source>
        <strain evidence="5 6">CCBAU 85046</strain>
    </source>
</reference>
<dbReference type="PANTHER" id="PTHR43280:SF32">
    <property type="entry name" value="TRANSCRIPTIONAL REGULATORY PROTEIN"/>
    <property type="match status" value="1"/>
</dbReference>
<dbReference type="OrthoDB" id="9814125at2"/>
<dbReference type="EMBL" id="PCDP01000030">
    <property type="protein sequence ID" value="PZM14760.1"/>
    <property type="molecule type" value="Genomic_DNA"/>
</dbReference>
<dbReference type="PROSITE" id="PS01124">
    <property type="entry name" value="HTH_ARAC_FAMILY_2"/>
    <property type="match status" value="1"/>
</dbReference>
<sequence length="298" mass="33485">MQSEAGIFHHARGERRDPALSQRTIQFQKGIYADFHHVFLLTGGTALLRSDGDDERQMRAPCLASLPLQKRYLINIAAGGHAMLIGASPHLVADAIGDRAESYSLRILVEQPKVLNDLNPQFASEIIPLISGFVGELGDPTRASGMVVSAYLRLILMCVWRIDGRQAEPAGRAQRGPILQRYRQLVEAWFLQHRPISDYARELGVTTDRLHAVCQRELSRSPIQLLHERVVQEAKLRLERSERTVQEISDALGFREPTYFSQFFSKKTGFSPQRYRQAARAAVGSQNHALSSGYADWP</sequence>
<dbReference type="Proteomes" id="UP000248925">
    <property type="component" value="Unassembled WGS sequence"/>
</dbReference>
<accession>A0A2W4EXN9</accession>
<protein>
    <submittedName>
        <fullName evidence="5">AraC family transcriptional regulator</fullName>
    </submittedName>
</protein>
<dbReference type="SMART" id="SM00342">
    <property type="entry name" value="HTH_ARAC"/>
    <property type="match status" value="1"/>
</dbReference>
<keyword evidence="3" id="KW-0804">Transcription</keyword>
<organism evidence="5 6">
    <name type="scientific">Rhizobium tubonense</name>
    <dbReference type="NCBI Taxonomy" id="484088"/>
    <lineage>
        <taxon>Bacteria</taxon>
        <taxon>Pseudomonadati</taxon>
        <taxon>Pseudomonadota</taxon>
        <taxon>Alphaproteobacteria</taxon>
        <taxon>Hyphomicrobiales</taxon>
        <taxon>Rhizobiaceae</taxon>
        <taxon>Rhizobium/Agrobacterium group</taxon>
        <taxon>Rhizobium</taxon>
    </lineage>
</organism>
<dbReference type="SUPFAM" id="SSF46689">
    <property type="entry name" value="Homeodomain-like"/>
    <property type="match status" value="1"/>
</dbReference>
<dbReference type="Pfam" id="PF12833">
    <property type="entry name" value="HTH_18"/>
    <property type="match status" value="1"/>
</dbReference>
<keyword evidence="2" id="KW-0238">DNA-binding</keyword>
<dbReference type="PANTHER" id="PTHR43280">
    <property type="entry name" value="ARAC-FAMILY TRANSCRIPTIONAL REGULATOR"/>
    <property type="match status" value="1"/>
</dbReference>
<dbReference type="InterPro" id="IPR018060">
    <property type="entry name" value="HTH_AraC"/>
</dbReference>
<evidence type="ECO:0000256" key="1">
    <source>
        <dbReference type="ARBA" id="ARBA00023015"/>
    </source>
</evidence>
<comment type="caution">
    <text evidence="5">The sequence shown here is derived from an EMBL/GenBank/DDBJ whole genome shotgun (WGS) entry which is preliminary data.</text>
</comment>
<dbReference type="Gene3D" id="1.10.10.60">
    <property type="entry name" value="Homeodomain-like"/>
    <property type="match status" value="1"/>
</dbReference>
<dbReference type="GO" id="GO:0003700">
    <property type="term" value="F:DNA-binding transcription factor activity"/>
    <property type="evidence" value="ECO:0007669"/>
    <property type="project" value="InterPro"/>
</dbReference>
<feature type="domain" description="HTH araC/xylS-type" evidence="4">
    <location>
        <begin position="180"/>
        <end position="278"/>
    </location>
</feature>
<keyword evidence="6" id="KW-1185">Reference proteome</keyword>
<evidence type="ECO:0000313" key="5">
    <source>
        <dbReference type="EMBL" id="PZM14760.1"/>
    </source>
</evidence>
<dbReference type="AlphaFoldDB" id="A0A2W4EXN9"/>
<evidence type="ECO:0000313" key="6">
    <source>
        <dbReference type="Proteomes" id="UP000248925"/>
    </source>
</evidence>
<evidence type="ECO:0000256" key="2">
    <source>
        <dbReference type="ARBA" id="ARBA00023125"/>
    </source>
</evidence>